<proteinExistence type="predicted"/>
<feature type="domain" description="Cilia- and flagella-associated protein 69 ARM repeats" evidence="1">
    <location>
        <begin position="47"/>
        <end position="259"/>
    </location>
</feature>
<dbReference type="AlphaFoldDB" id="A0A820KA19"/>
<dbReference type="SUPFAM" id="SSF48371">
    <property type="entry name" value="ARM repeat"/>
    <property type="match status" value="1"/>
</dbReference>
<sequence>MSLLAVQQQSIVKSIILPKITQNRLPIVHILTSRTDNDDERKVEPFQFEKIIKFLQDPLSSHLIDRRVRLCSKICQHHKNGYILKDLHYLMKIFNILVDLCQQQPLFIDPFIEILKNCSKAFLLDKSTDAEIYSSALVSFYSDFGYLLRIPNKRIQQCILETLYKSIQTTNKSPRIDDDYDGLRPAARIYLLRTQCSSDLCETLVKALSMVQNDLSLRIQIIKLLQIYSSKSFNCVVRMLTHDCVNRLITKMNDPDPSG</sequence>
<dbReference type="GO" id="GO:1902093">
    <property type="term" value="P:positive regulation of flagellated sperm motility"/>
    <property type="evidence" value="ECO:0007669"/>
    <property type="project" value="TreeGrafter"/>
</dbReference>
<feature type="non-terminal residue" evidence="2">
    <location>
        <position position="1"/>
    </location>
</feature>
<evidence type="ECO:0000313" key="3">
    <source>
        <dbReference type="Proteomes" id="UP000663873"/>
    </source>
</evidence>
<dbReference type="PANTHER" id="PTHR14716:SF0">
    <property type="entry name" value="CILIA- AND FLAGELLA-ASSOCIATED PROTEIN 69"/>
    <property type="match status" value="1"/>
</dbReference>
<dbReference type="InterPro" id="IPR016024">
    <property type="entry name" value="ARM-type_fold"/>
</dbReference>
<name>A0A820KA19_9BILA</name>
<reference evidence="2" key="1">
    <citation type="submission" date="2021-02" db="EMBL/GenBank/DDBJ databases">
        <authorList>
            <person name="Nowell W R."/>
        </authorList>
    </citation>
    <scope>NUCLEOTIDE SEQUENCE</scope>
</reference>
<dbReference type="GO" id="GO:0097730">
    <property type="term" value="C:non-motile cilium"/>
    <property type="evidence" value="ECO:0007669"/>
    <property type="project" value="TreeGrafter"/>
</dbReference>
<organism evidence="2 3">
    <name type="scientific">Rotaria socialis</name>
    <dbReference type="NCBI Taxonomy" id="392032"/>
    <lineage>
        <taxon>Eukaryota</taxon>
        <taxon>Metazoa</taxon>
        <taxon>Spiralia</taxon>
        <taxon>Gnathifera</taxon>
        <taxon>Rotifera</taxon>
        <taxon>Eurotatoria</taxon>
        <taxon>Bdelloidea</taxon>
        <taxon>Philodinida</taxon>
        <taxon>Philodinidae</taxon>
        <taxon>Rotaria</taxon>
    </lineage>
</organism>
<dbReference type="InterPro" id="IPR048732">
    <property type="entry name" value="CFA69"/>
</dbReference>
<comment type="caution">
    <text evidence="2">The sequence shown here is derived from an EMBL/GenBank/DDBJ whole genome shotgun (WGS) entry which is preliminary data.</text>
</comment>
<dbReference type="InterPro" id="IPR048733">
    <property type="entry name" value="CFA69_ARM_dom"/>
</dbReference>
<keyword evidence="3" id="KW-1185">Reference proteome</keyword>
<dbReference type="EMBL" id="CAJOBP010002203">
    <property type="protein sequence ID" value="CAF4340755.1"/>
    <property type="molecule type" value="Genomic_DNA"/>
</dbReference>
<evidence type="ECO:0000313" key="2">
    <source>
        <dbReference type="EMBL" id="CAF4340755.1"/>
    </source>
</evidence>
<gene>
    <name evidence="2" type="ORF">UJA718_LOCUS15122</name>
</gene>
<dbReference type="Pfam" id="PF21049">
    <property type="entry name" value="CFA69_ARM_rpt"/>
    <property type="match status" value="1"/>
</dbReference>
<protein>
    <recommendedName>
        <fullName evidence="1">Cilia- and flagella-associated protein 69 ARM repeats domain-containing protein</fullName>
    </recommendedName>
</protein>
<dbReference type="PANTHER" id="PTHR14716">
    <property type="entry name" value="CILIA- AND FLAGELLA-ASSOCIATED PROTEIN 69"/>
    <property type="match status" value="1"/>
</dbReference>
<accession>A0A820KA19</accession>
<dbReference type="Proteomes" id="UP000663873">
    <property type="component" value="Unassembled WGS sequence"/>
</dbReference>
<dbReference type="GO" id="GO:0097225">
    <property type="term" value="C:sperm midpiece"/>
    <property type="evidence" value="ECO:0007669"/>
    <property type="project" value="TreeGrafter"/>
</dbReference>
<evidence type="ECO:0000259" key="1">
    <source>
        <dbReference type="Pfam" id="PF21049"/>
    </source>
</evidence>